<dbReference type="SUPFAM" id="SSF117892">
    <property type="entry name" value="Band 7/SPFH domain"/>
    <property type="match status" value="1"/>
</dbReference>
<reference evidence="3 4" key="1">
    <citation type="submission" date="2024-01" db="EMBL/GenBank/DDBJ databases">
        <title>Genomic insights into the taxonomy and metabolism of the cyanobacterium Pannus brasiliensis CCIBt3594.</title>
        <authorList>
            <person name="Machado M."/>
            <person name="Botero N.B."/>
            <person name="Andreote A.P.D."/>
            <person name="Feitosa A.M.T."/>
            <person name="Popin R."/>
            <person name="Sivonen K."/>
            <person name="Fiore M.F."/>
        </authorList>
    </citation>
    <scope>NUCLEOTIDE SEQUENCE [LARGE SCALE GENOMIC DNA]</scope>
    <source>
        <strain evidence="3 4">CCIBt3594</strain>
    </source>
</reference>
<dbReference type="InterPro" id="IPR001972">
    <property type="entry name" value="Stomatin_HflK_fam"/>
</dbReference>
<dbReference type="Gene3D" id="3.30.479.30">
    <property type="entry name" value="Band 7 domain"/>
    <property type="match status" value="1"/>
</dbReference>
<dbReference type="RefSeq" id="WP_332867037.1">
    <property type="nucleotide sequence ID" value="NZ_JBAFSM010000052.1"/>
</dbReference>
<dbReference type="InterPro" id="IPR043202">
    <property type="entry name" value="Band-7_stomatin-like"/>
</dbReference>
<organism evidence="3 4">
    <name type="scientific">Pannus brasiliensis CCIBt3594</name>
    <dbReference type="NCBI Taxonomy" id="1427578"/>
    <lineage>
        <taxon>Bacteria</taxon>
        <taxon>Bacillati</taxon>
        <taxon>Cyanobacteriota</taxon>
        <taxon>Cyanophyceae</taxon>
        <taxon>Oscillatoriophycideae</taxon>
        <taxon>Chroococcales</taxon>
        <taxon>Microcystaceae</taxon>
        <taxon>Pannus</taxon>
    </lineage>
</organism>
<dbReference type="GO" id="GO:0098552">
    <property type="term" value="C:side of membrane"/>
    <property type="evidence" value="ECO:0007669"/>
    <property type="project" value="UniProtKB-ARBA"/>
</dbReference>
<dbReference type="Pfam" id="PF01145">
    <property type="entry name" value="Band_7"/>
    <property type="match status" value="1"/>
</dbReference>
<gene>
    <name evidence="3" type="ORF">V0288_20670</name>
</gene>
<dbReference type="FunFam" id="3.30.479.30:FF:000004">
    <property type="entry name" value="Putative membrane protease family, stomatin"/>
    <property type="match status" value="1"/>
</dbReference>
<dbReference type="AlphaFoldDB" id="A0AAW9R109"/>
<comment type="caution">
    <text evidence="3">The sequence shown here is derived from an EMBL/GenBank/DDBJ whole genome shotgun (WGS) entry which is preliminary data.</text>
</comment>
<dbReference type="Gene3D" id="6.10.250.2090">
    <property type="match status" value="1"/>
</dbReference>
<proteinExistence type="inferred from homology"/>
<dbReference type="InterPro" id="IPR036013">
    <property type="entry name" value="Band_7/SPFH_dom_sf"/>
</dbReference>
<evidence type="ECO:0000313" key="3">
    <source>
        <dbReference type="EMBL" id="MEG3439554.1"/>
    </source>
</evidence>
<evidence type="ECO:0000256" key="1">
    <source>
        <dbReference type="ARBA" id="ARBA00008164"/>
    </source>
</evidence>
<keyword evidence="4" id="KW-1185">Reference proteome</keyword>
<name>A0AAW9R109_9CHRO</name>
<evidence type="ECO:0000313" key="4">
    <source>
        <dbReference type="Proteomes" id="UP001328733"/>
    </source>
</evidence>
<dbReference type="EMBL" id="JBAFSM010000052">
    <property type="protein sequence ID" value="MEG3439554.1"/>
    <property type="molecule type" value="Genomic_DNA"/>
</dbReference>
<accession>A0AAW9R109</accession>
<dbReference type="PANTHER" id="PTHR10264">
    <property type="entry name" value="BAND 7 PROTEIN-RELATED"/>
    <property type="match status" value="1"/>
</dbReference>
<dbReference type="SMART" id="SM00244">
    <property type="entry name" value="PHB"/>
    <property type="match status" value="1"/>
</dbReference>
<dbReference type="GO" id="GO:0005886">
    <property type="term" value="C:plasma membrane"/>
    <property type="evidence" value="ECO:0007669"/>
    <property type="project" value="InterPro"/>
</dbReference>
<dbReference type="PRINTS" id="PR00721">
    <property type="entry name" value="STOMATIN"/>
</dbReference>
<dbReference type="Proteomes" id="UP001328733">
    <property type="component" value="Unassembled WGS sequence"/>
</dbReference>
<sequence length="264" mass="29687">MEIIIGIAVVLFFFSVFGLNGFGICDEWNRKTLFTMGRFSKVINPGLYFFIPIIQRVQHTIDIRINTYTVPLQRGLTRDNVPVEVDAIIFYQVNNVKSAILKVDNYHEATRLAVRSSIRDMVGKSTLDELLSERDKIGDIILQHIAEFVSQWGVLVVGVEIKDVIVAKELEDAIAREAAADREKRARIKLAEAEGLAFDAICEAANKYHQNPTALQLRSMNMLYEMCMEGKSTMIFVPTANSGTGMPGLIGIESIRDMLEQNKE</sequence>
<dbReference type="InterPro" id="IPR001107">
    <property type="entry name" value="Band_7"/>
</dbReference>
<dbReference type="PANTHER" id="PTHR10264:SF19">
    <property type="entry name" value="AT06885P-RELATED"/>
    <property type="match status" value="1"/>
</dbReference>
<comment type="similarity">
    <text evidence="1">Belongs to the band 7/mec-2 family.</text>
</comment>
<evidence type="ECO:0000259" key="2">
    <source>
        <dbReference type="SMART" id="SM00244"/>
    </source>
</evidence>
<protein>
    <submittedName>
        <fullName evidence="3">SPFH domain-containing protein</fullName>
    </submittedName>
</protein>
<feature type="domain" description="Band 7" evidence="2">
    <location>
        <begin position="20"/>
        <end position="178"/>
    </location>
</feature>